<proteinExistence type="predicted"/>
<sequence length="104" mass="11983">MNAYDSASIYKARSKQYHDALIDKREFKEGDRVLLYNSRLKLFPGKLKSRWSGPFEVVRVSPHGAIEIWGRDAGNFKVNGHQLNHYFVDDSHGTFSIMDLKDPP</sequence>
<reference evidence="1" key="1">
    <citation type="journal article" date="2021" name="Nat. Commun.">
        <title>Genomic analyses provide insights into spinach domestication and the genetic basis of agronomic traits.</title>
        <authorList>
            <person name="Cai X."/>
            <person name="Sun X."/>
            <person name="Xu C."/>
            <person name="Sun H."/>
            <person name="Wang X."/>
            <person name="Ge C."/>
            <person name="Zhang Z."/>
            <person name="Wang Q."/>
            <person name="Fei Z."/>
            <person name="Jiao C."/>
            <person name="Wang Q."/>
        </authorList>
    </citation>
    <scope>NUCLEOTIDE SEQUENCE [LARGE SCALE GENOMIC DNA]</scope>
    <source>
        <strain evidence="1">cv. Varoflay</strain>
    </source>
</reference>
<name>A0ABM3RPZ9_SPIOL</name>
<dbReference type="Proteomes" id="UP000813463">
    <property type="component" value="Chromosome 4"/>
</dbReference>
<reference evidence="2" key="2">
    <citation type="submission" date="2025-08" db="UniProtKB">
        <authorList>
            <consortium name="RefSeq"/>
        </authorList>
    </citation>
    <scope>IDENTIFICATION</scope>
    <source>
        <tissue evidence="2">Leaf</tissue>
    </source>
</reference>
<organism evidence="1 2">
    <name type="scientific">Spinacia oleracea</name>
    <name type="common">Spinach</name>
    <dbReference type="NCBI Taxonomy" id="3562"/>
    <lineage>
        <taxon>Eukaryota</taxon>
        <taxon>Viridiplantae</taxon>
        <taxon>Streptophyta</taxon>
        <taxon>Embryophyta</taxon>
        <taxon>Tracheophyta</taxon>
        <taxon>Spermatophyta</taxon>
        <taxon>Magnoliopsida</taxon>
        <taxon>eudicotyledons</taxon>
        <taxon>Gunneridae</taxon>
        <taxon>Pentapetalae</taxon>
        <taxon>Caryophyllales</taxon>
        <taxon>Chenopodiaceae</taxon>
        <taxon>Chenopodioideae</taxon>
        <taxon>Anserineae</taxon>
        <taxon>Spinacia</taxon>
    </lineage>
</organism>
<evidence type="ECO:0000313" key="2">
    <source>
        <dbReference type="RefSeq" id="XP_056697702.1"/>
    </source>
</evidence>
<accession>A0ABM3RPZ9</accession>
<dbReference type="GeneID" id="130471533"/>
<dbReference type="RefSeq" id="XP_056697702.1">
    <property type="nucleotide sequence ID" value="XM_056841724.1"/>
</dbReference>
<keyword evidence="1" id="KW-1185">Reference proteome</keyword>
<gene>
    <name evidence="2" type="primary">LOC130471533</name>
</gene>
<evidence type="ECO:0000313" key="1">
    <source>
        <dbReference type="Proteomes" id="UP000813463"/>
    </source>
</evidence>
<protein>
    <submittedName>
        <fullName evidence="2">Uncharacterized protein</fullName>
    </submittedName>
</protein>